<gene>
    <name evidence="4" type="ORF">MZV50_24765</name>
</gene>
<dbReference type="EMBL" id="CP096040">
    <property type="protein sequence ID" value="USQ95711.1"/>
    <property type="molecule type" value="Genomic_DNA"/>
</dbReference>
<sequence length="268" mass="27549">MTRFVLIAAVSGLVLAGCSGGGLRTHLAKPAAVATTAPSAGWVKPPPGYLGGDGGIVATAIVGPPPAPDSARGKAERAQFDETRKLVNTPTWSQAIADADLSGKNGLKSFSCAAGVTLSAEATPTLANMLLRMTDDAAKIYQPAKAAYQRPRPPVDNTAPICVPREAWINTDGSYPSGHGLIGWAWASVIAELVPEKASPILARGKAFGDSRIVCGVHFQSDVEAGRYLGSALVTRLHDDPGFISDLAKARAEVAASKAKGPPTDCGA</sequence>
<name>A0ABY4ZSZ4_9CAUL</name>
<evidence type="ECO:0000256" key="2">
    <source>
        <dbReference type="SAM" id="SignalP"/>
    </source>
</evidence>
<dbReference type="InterPro" id="IPR000326">
    <property type="entry name" value="PAP2/HPO"/>
</dbReference>
<dbReference type="Pfam" id="PF01569">
    <property type="entry name" value="PAP2"/>
    <property type="match status" value="1"/>
</dbReference>
<dbReference type="SUPFAM" id="SSF48317">
    <property type="entry name" value="Acid phosphatase/Vanadium-dependent haloperoxidase"/>
    <property type="match status" value="1"/>
</dbReference>
<dbReference type="PRINTS" id="PR00483">
    <property type="entry name" value="BACPHPHTASE"/>
</dbReference>
<feature type="chain" id="PRO_5045504106" description="Acid phosphatase" evidence="2">
    <location>
        <begin position="17"/>
        <end position="268"/>
    </location>
</feature>
<dbReference type="InterPro" id="IPR001011">
    <property type="entry name" value="Acid_Pase_classA_bac"/>
</dbReference>
<feature type="domain" description="Phosphatidic acid phosphatase type 2/haloperoxidase" evidence="3">
    <location>
        <begin position="125"/>
        <end position="238"/>
    </location>
</feature>
<keyword evidence="2" id="KW-0732">Signal</keyword>
<protein>
    <recommendedName>
        <fullName evidence="1">Acid phosphatase</fullName>
        <ecNumber evidence="1">3.1.3.2</ecNumber>
    </recommendedName>
</protein>
<evidence type="ECO:0000256" key="1">
    <source>
        <dbReference type="PIRNR" id="PIRNR000897"/>
    </source>
</evidence>
<evidence type="ECO:0000313" key="4">
    <source>
        <dbReference type="EMBL" id="USQ95711.1"/>
    </source>
</evidence>
<evidence type="ECO:0000259" key="3">
    <source>
        <dbReference type="SMART" id="SM00014"/>
    </source>
</evidence>
<dbReference type="SMART" id="SM00014">
    <property type="entry name" value="acidPPc"/>
    <property type="match status" value="1"/>
</dbReference>
<feature type="signal peptide" evidence="2">
    <location>
        <begin position="1"/>
        <end position="16"/>
    </location>
</feature>
<dbReference type="EC" id="3.1.3.2" evidence="1"/>
<dbReference type="PROSITE" id="PS51257">
    <property type="entry name" value="PROKAR_LIPOPROTEIN"/>
    <property type="match status" value="1"/>
</dbReference>
<dbReference type="InterPro" id="IPR036938">
    <property type="entry name" value="PAP2/HPO_sf"/>
</dbReference>
<comment type="similarity">
    <text evidence="1">Belongs to the class A bacterial acid phosphatase family.</text>
</comment>
<keyword evidence="1" id="KW-0378">Hydrolase</keyword>
<comment type="catalytic activity">
    <reaction evidence="1">
        <text>a phosphate monoester + H2O = an alcohol + phosphate</text>
        <dbReference type="Rhea" id="RHEA:15017"/>
        <dbReference type="ChEBI" id="CHEBI:15377"/>
        <dbReference type="ChEBI" id="CHEBI:30879"/>
        <dbReference type="ChEBI" id="CHEBI:43474"/>
        <dbReference type="ChEBI" id="CHEBI:67140"/>
        <dbReference type="EC" id="3.1.3.2"/>
    </reaction>
</comment>
<dbReference type="PIRSF" id="PIRSF000897">
    <property type="entry name" value="Acid_Ptase_ClsA"/>
    <property type="match status" value="1"/>
</dbReference>
<evidence type="ECO:0000313" key="5">
    <source>
        <dbReference type="Proteomes" id="UP001057520"/>
    </source>
</evidence>
<proteinExistence type="inferred from homology"/>
<reference evidence="4 5" key="1">
    <citation type="submission" date="2022-04" db="EMBL/GenBank/DDBJ databases">
        <title>Genome sequence of soybean root-associated Caulobacter segnis RL271.</title>
        <authorList>
            <person name="Longley R."/>
            <person name="Bonito G."/>
            <person name="Trigodet F."/>
            <person name="Crosson S."/>
            <person name="Fiebig A."/>
        </authorList>
    </citation>
    <scope>NUCLEOTIDE SEQUENCE [LARGE SCALE GENOMIC DNA]</scope>
    <source>
        <strain evidence="4 5">RL271</strain>
    </source>
</reference>
<dbReference type="Gene3D" id="1.20.144.10">
    <property type="entry name" value="Phosphatidic acid phosphatase type 2/haloperoxidase"/>
    <property type="match status" value="1"/>
</dbReference>
<keyword evidence="5" id="KW-1185">Reference proteome</keyword>
<dbReference type="Proteomes" id="UP001057520">
    <property type="component" value="Chromosome"/>
</dbReference>
<accession>A0ABY4ZSZ4</accession>
<dbReference type="CDD" id="cd03397">
    <property type="entry name" value="PAP2_acid_phosphatase"/>
    <property type="match status" value="1"/>
</dbReference>
<organism evidence="4 5">
    <name type="scientific">Caulobacter segnis</name>
    <dbReference type="NCBI Taxonomy" id="88688"/>
    <lineage>
        <taxon>Bacteria</taxon>
        <taxon>Pseudomonadati</taxon>
        <taxon>Pseudomonadota</taxon>
        <taxon>Alphaproteobacteria</taxon>
        <taxon>Caulobacterales</taxon>
        <taxon>Caulobacteraceae</taxon>
        <taxon>Caulobacter</taxon>
    </lineage>
</organism>